<dbReference type="AlphaFoldDB" id="A0A178UFL9"/>
<reference evidence="2" key="1">
    <citation type="journal article" date="2016" name="Proc. Natl. Acad. Sci. U.S.A.">
        <title>Chromosome-level assembly of Arabidopsis thaliana Ler reveals the extent of translocation and inversion polymorphisms.</title>
        <authorList>
            <person name="Zapata L."/>
            <person name="Ding J."/>
            <person name="Willing E.M."/>
            <person name="Hartwig B."/>
            <person name="Bezdan D."/>
            <person name="Jiao W.B."/>
            <person name="Patel V."/>
            <person name="Velikkakam James G."/>
            <person name="Koornneef M."/>
            <person name="Ossowski S."/>
            <person name="Schneeberger K."/>
        </authorList>
    </citation>
    <scope>NUCLEOTIDE SEQUENCE [LARGE SCALE GENOMIC DNA]</scope>
    <source>
        <strain evidence="2">cv. Landsberg erecta</strain>
    </source>
</reference>
<evidence type="ECO:0000313" key="2">
    <source>
        <dbReference type="Proteomes" id="UP000078284"/>
    </source>
</evidence>
<gene>
    <name evidence="1" type="ordered locus">AXX17_At5g14890</name>
</gene>
<dbReference type="Proteomes" id="UP000078284">
    <property type="component" value="Chromosome 5"/>
</dbReference>
<sequence>MVVARWGVLCSVRHWKALLSSLLCLLHVFTRLVFSPSALKESLVSLDKRVLL</sequence>
<comment type="caution">
    <text evidence="1">The sequence shown here is derived from an EMBL/GenBank/DDBJ whole genome shotgun (WGS) entry which is preliminary data.</text>
</comment>
<dbReference type="EMBL" id="LUHQ01000005">
    <property type="protein sequence ID" value="OAO91967.1"/>
    <property type="molecule type" value="Genomic_DNA"/>
</dbReference>
<proteinExistence type="predicted"/>
<name>A0A178UFL9_ARATH</name>
<organism evidence="1 2">
    <name type="scientific">Arabidopsis thaliana</name>
    <name type="common">Mouse-ear cress</name>
    <dbReference type="NCBI Taxonomy" id="3702"/>
    <lineage>
        <taxon>Eukaryota</taxon>
        <taxon>Viridiplantae</taxon>
        <taxon>Streptophyta</taxon>
        <taxon>Embryophyta</taxon>
        <taxon>Tracheophyta</taxon>
        <taxon>Spermatophyta</taxon>
        <taxon>Magnoliopsida</taxon>
        <taxon>eudicotyledons</taxon>
        <taxon>Gunneridae</taxon>
        <taxon>Pentapetalae</taxon>
        <taxon>rosids</taxon>
        <taxon>malvids</taxon>
        <taxon>Brassicales</taxon>
        <taxon>Brassicaceae</taxon>
        <taxon>Camelineae</taxon>
        <taxon>Arabidopsis</taxon>
    </lineage>
</organism>
<accession>A0A178UFL9</accession>
<protein>
    <submittedName>
        <fullName evidence="1">Uncharacterized protein</fullName>
    </submittedName>
</protein>
<evidence type="ECO:0000313" key="1">
    <source>
        <dbReference type="EMBL" id="OAO91967.1"/>
    </source>
</evidence>